<dbReference type="PROSITE" id="PS50005">
    <property type="entry name" value="TPR"/>
    <property type="match status" value="7"/>
</dbReference>
<dbReference type="InterPro" id="IPR019734">
    <property type="entry name" value="TPR_rpt"/>
</dbReference>
<gene>
    <name evidence="8" type="ordered locus">Fluta_1284</name>
</gene>
<dbReference type="AlphaFoldDB" id="F2IC53"/>
<proteinExistence type="predicted"/>
<keyword evidence="9" id="KW-1185">Reference proteome</keyword>
<dbReference type="Pfam" id="PF13374">
    <property type="entry name" value="TPR_10"/>
    <property type="match status" value="1"/>
</dbReference>
<evidence type="ECO:0000256" key="3">
    <source>
        <dbReference type="ARBA" id="ARBA00022737"/>
    </source>
</evidence>
<feature type="transmembrane region" description="Helical" evidence="5">
    <location>
        <begin position="441"/>
        <end position="458"/>
    </location>
</feature>
<feature type="repeat" description="TPR" evidence="4">
    <location>
        <begin position="280"/>
        <end position="313"/>
    </location>
</feature>
<keyword evidence="5" id="KW-0812">Transmembrane</keyword>
<feature type="repeat" description="TPR" evidence="4">
    <location>
        <begin position="320"/>
        <end position="353"/>
    </location>
</feature>
<evidence type="ECO:0000259" key="7">
    <source>
        <dbReference type="SMART" id="SM00331"/>
    </source>
</evidence>
<evidence type="ECO:0000313" key="9">
    <source>
        <dbReference type="Proteomes" id="UP000007463"/>
    </source>
</evidence>
<feature type="domain" description="PPM-type phosphatase" evidence="7">
    <location>
        <begin position="526"/>
        <end position="751"/>
    </location>
</feature>
<sequence length="751" mass="85465" precursor="true">MKNTFLCLIILLSFNIQAQNHTIDSLQNVLEKNKEDTSKVSTLAQLSKEFLFTANYSNALDCAKNGYKLSVKLKYAKGQAMSLLNIGNVNLYQGDFPKAITYYERSLKISSRIGDKELMAKALNNVGAIYNHQGDISKALKYYNRSLKINKQIDDKLGIARCLINLGSIYTFQSNIPKALECYHQSLSILEKTNEQQLIATCLTNLGITYDNQGDKQKALDYYNRGMKTLEKVGDKVGVARTLNNIGVLYHGSKERKKALYYYLRSLSLEEEIGDKQLIANSLTNIGNIYTEQNDYSKALDYYTKALKQDEEIGDKKLIVNTLYRIGNVYYLLGDLTKATDYAERSMAIAEEIGYPVDIQFAAELLSKIYEKQGKGIQALEAYHLYIKMRDSITTTENRQAATEMKFKYEYEKKVAADSVQVIEEKKIVASKFKEEQRMRYTLYGGLALVTLFGGFMFNRFRVTTRQKQIIEVKEKETQEQNELISHQNKKVEHQNILLEEKQKEILDSISYAKRLQDAILPPKSVIDEAFSQNFILYKPKDIVAGDFYWSETVNNRFYIAAADSTGHGVPGAMVSVVCSNALNRAVKEFGLTETGQILDKTRELVVETFAKNNDEVKDGMDISLLCINKENGKISWTGANNPLWYIHSGELTEIKPNKQPIGKTENPTPFTTHQLDFIPNTTYYLFTDGMADQFGGEKGKKLKNKPFQEFLLQIDSLSLSKQAERIDEKFENWKADLEQVDDVCIIGIRV</sequence>
<feature type="chain" id="PRO_5003283563" evidence="6">
    <location>
        <begin position="19"/>
        <end position="751"/>
    </location>
</feature>
<dbReference type="GO" id="GO:0005938">
    <property type="term" value="C:cell cortex"/>
    <property type="evidence" value="ECO:0007669"/>
    <property type="project" value="TreeGrafter"/>
</dbReference>
<keyword evidence="5" id="KW-0472">Membrane</keyword>
<reference evidence="9" key="2">
    <citation type="submission" date="2011-02" db="EMBL/GenBank/DDBJ databases">
        <title>The complete genome of Fluviicola taffensis DSM 16823.</title>
        <authorList>
            <consortium name="US DOE Joint Genome Institute (JGI-PGF)"/>
            <person name="Lucas S."/>
            <person name="Copeland A."/>
            <person name="Lapidus A."/>
            <person name="Bruce D."/>
            <person name="Goodwin L."/>
            <person name="Pitluck S."/>
            <person name="Kyrpides N."/>
            <person name="Mavromatis K."/>
            <person name="Ivanova N."/>
            <person name="Mikhailova N."/>
            <person name="Pagani I."/>
            <person name="Chertkov O."/>
            <person name="Detter J.C."/>
            <person name="Han C."/>
            <person name="Tapia R."/>
            <person name="Land M."/>
            <person name="Hauser L."/>
            <person name="Markowitz V."/>
            <person name="Cheng J.-F."/>
            <person name="Hugenholtz P."/>
            <person name="Woyke T."/>
            <person name="Wu D."/>
            <person name="Tindall B."/>
            <person name="Pomrenke H.G."/>
            <person name="Brambilla E."/>
            <person name="Klenk H.-P."/>
            <person name="Eisen J.A."/>
        </authorList>
    </citation>
    <scope>NUCLEOTIDE SEQUENCE [LARGE SCALE GENOMIC DNA]</scope>
    <source>
        <strain evidence="9">DSM 16823 / RW262 / RW262</strain>
    </source>
</reference>
<feature type="repeat" description="TPR" evidence="4">
    <location>
        <begin position="80"/>
        <end position="113"/>
    </location>
</feature>
<dbReference type="SMART" id="SM00028">
    <property type="entry name" value="TPR"/>
    <property type="match status" value="7"/>
</dbReference>
<keyword evidence="3" id="KW-0677">Repeat</keyword>
<keyword evidence="2" id="KW-0963">Cytoplasm</keyword>
<dbReference type="GO" id="GO:0005092">
    <property type="term" value="F:GDP-dissociation inhibitor activity"/>
    <property type="evidence" value="ECO:0007669"/>
    <property type="project" value="TreeGrafter"/>
</dbReference>
<evidence type="ECO:0000256" key="4">
    <source>
        <dbReference type="PROSITE-ProRule" id="PRU00339"/>
    </source>
</evidence>
<protein>
    <submittedName>
        <fullName evidence="8">Protein serine/threonine phosphatase</fullName>
    </submittedName>
</protein>
<dbReference type="Gene3D" id="3.60.40.10">
    <property type="entry name" value="PPM-type phosphatase domain"/>
    <property type="match status" value="1"/>
</dbReference>
<dbReference type="InterPro" id="IPR052386">
    <property type="entry name" value="GPSM"/>
</dbReference>
<dbReference type="PROSITE" id="PS50293">
    <property type="entry name" value="TPR_REGION"/>
    <property type="match status" value="2"/>
</dbReference>
<accession>F2IC53</accession>
<dbReference type="Gene3D" id="1.25.40.10">
    <property type="entry name" value="Tetratricopeptide repeat domain"/>
    <property type="match status" value="2"/>
</dbReference>
<dbReference type="PANTHER" id="PTHR45954">
    <property type="entry name" value="LD33695P"/>
    <property type="match status" value="1"/>
</dbReference>
<dbReference type="EMBL" id="CP002542">
    <property type="protein sequence ID" value="AEA43279.1"/>
    <property type="molecule type" value="Genomic_DNA"/>
</dbReference>
<dbReference type="GO" id="GO:0001965">
    <property type="term" value="F:G-protein alpha-subunit binding"/>
    <property type="evidence" value="ECO:0007669"/>
    <property type="project" value="TreeGrafter"/>
</dbReference>
<dbReference type="InterPro" id="IPR001932">
    <property type="entry name" value="PPM-type_phosphatase-like_dom"/>
</dbReference>
<dbReference type="HOGENOM" id="CLU_015802_0_0_10"/>
<name>F2IC53_FLUTR</name>
<evidence type="ECO:0000256" key="6">
    <source>
        <dbReference type="SAM" id="SignalP"/>
    </source>
</evidence>
<dbReference type="eggNOG" id="COG0457">
    <property type="taxonomic scope" value="Bacteria"/>
</dbReference>
<dbReference type="Pfam" id="PF07228">
    <property type="entry name" value="SpoIIE"/>
    <property type="match status" value="1"/>
</dbReference>
<keyword evidence="5" id="KW-1133">Transmembrane helix</keyword>
<comment type="subcellular location">
    <subcellularLocation>
        <location evidence="1">Cytoplasm</location>
    </subcellularLocation>
</comment>
<feature type="signal peptide" evidence="6">
    <location>
        <begin position="1"/>
        <end position="18"/>
    </location>
</feature>
<feature type="repeat" description="TPR" evidence="4">
    <location>
        <begin position="240"/>
        <end position="273"/>
    </location>
</feature>
<dbReference type="KEGG" id="fte:Fluta_1284"/>
<feature type="repeat" description="TPR" evidence="4">
    <location>
        <begin position="200"/>
        <end position="233"/>
    </location>
</feature>
<dbReference type="InterPro" id="IPR006597">
    <property type="entry name" value="Sel1-like"/>
</dbReference>
<dbReference type="SUPFAM" id="SSF48452">
    <property type="entry name" value="TPR-like"/>
    <property type="match status" value="2"/>
</dbReference>
<feature type="repeat" description="TPR" evidence="4">
    <location>
        <begin position="160"/>
        <end position="193"/>
    </location>
</feature>
<dbReference type="InterPro" id="IPR011990">
    <property type="entry name" value="TPR-like_helical_dom_sf"/>
</dbReference>
<evidence type="ECO:0000256" key="5">
    <source>
        <dbReference type="SAM" id="Phobius"/>
    </source>
</evidence>
<dbReference type="PANTHER" id="PTHR45954:SF1">
    <property type="entry name" value="LD33695P"/>
    <property type="match status" value="1"/>
</dbReference>
<dbReference type="eggNOG" id="COG2208">
    <property type="taxonomic scope" value="Bacteria"/>
</dbReference>
<feature type="repeat" description="TPR" evidence="4">
    <location>
        <begin position="120"/>
        <end position="153"/>
    </location>
</feature>
<dbReference type="Pfam" id="PF13424">
    <property type="entry name" value="TPR_12"/>
    <property type="match status" value="3"/>
</dbReference>
<dbReference type="InterPro" id="IPR036457">
    <property type="entry name" value="PPM-type-like_dom_sf"/>
</dbReference>
<dbReference type="Proteomes" id="UP000007463">
    <property type="component" value="Chromosome"/>
</dbReference>
<organism evidence="8 9">
    <name type="scientific">Fluviicola taffensis (strain DSM 16823 / NCIMB 13979 / RW262)</name>
    <dbReference type="NCBI Taxonomy" id="755732"/>
    <lineage>
        <taxon>Bacteria</taxon>
        <taxon>Pseudomonadati</taxon>
        <taxon>Bacteroidota</taxon>
        <taxon>Flavobacteriia</taxon>
        <taxon>Flavobacteriales</taxon>
        <taxon>Crocinitomicaceae</taxon>
        <taxon>Fluviicola</taxon>
    </lineage>
</organism>
<dbReference type="SMART" id="SM00331">
    <property type="entry name" value="PP2C_SIG"/>
    <property type="match status" value="1"/>
</dbReference>
<dbReference type="SMART" id="SM00671">
    <property type="entry name" value="SEL1"/>
    <property type="match status" value="6"/>
</dbReference>
<dbReference type="RefSeq" id="WP_013686051.1">
    <property type="nucleotide sequence ID" value="NC_015321.1"/>
</dbReference>
<evidence type="ECO:0000256" key="2">
    <source>
        <dbReference type="ARBA" id="ARBA00022490"/>
    </source>
</evidence>
<keyword evidence="4" id="KW-0802">TPR repeat</keyword>
<evidence type="ECO:0000313" key="8">
    <source>
        <dbReference type="EMBL" id="AEA43279.1"/>
    </source>
</evidence>
<dbReference type="STRING" id="755732.Fluta_1284"/>
<keyword evidence="6" id="KW-0732">Signal</keyword>
<dbReference type="OrthoDB" id="9771112at2"/>
<evidence type="ECO:0000256" key="1">
    <source>
        <dbReference type="ARBA" id="ARBA00004496"/>
    </source>
</evidence>
<reference evidence="8 9" key="1">
    <citation type="journal article" date="2011" name="Stand. Genomic Sci.">
        <title>Complete genome sequence of the gliding freshwater bacterium Fluviicola taffensis type strain (RW262).</title>
        <authorList>
            <person name="Woyke T."/>
            <person name="Chertkov O."/>
            <person name="Lapidus A."/>
            <person name="Nolan M."/>
            <person name="Lucas S."/>
            <person name="Del Rio T.G."/>
            <person name="Tice H."/>
            <person name="Cheng J.F."/>
            <person name="Tapia R."/>
            <person name="Han C."/>
            <person name="Goodwin L."/>
            <person name="Pitluck S."/>
            <person name="Liolios K."/>
            <person name="Pagani I."/>
            <person name="Ivanova N."/>
            <person name="Huntemann M."/>
            <person name="Mavromatis K."/>
            <person name="Mikhailova N."/>
            <person name="Pati A."/>
            <person name="Chen A."/>
            <person name="Palaniappan K."/>
            <person name="Land M."/>
            <person name="Hauser L."/>
            <person name="Brambilla E.M."/>
            <person name="Rohde M."/>
            <person name="Mwirichia R."/>
            <person name="Sikorski J."/>
            <person name="Tindall B.J."/>
            <person name="Goker M."/>
            <person name="Bristow J."/>
            <person name="Eisen J.A."/>
            <person name="Markowitz V."/>
            <person name="Hugenholtz P."/>
            <person name="Klenk H.P."/>
            <person name="Kyrpides N.C."/>
        </authorList>
    </citation>
    <scope>NUCLEOTIDE SEQUENCE [LARGE SCALE GENOMIC DNA]</scope>
    <source>
        <strain evidence="9">DSM 16823 / RW262 / RW262</strain>
    </source>
</reference>